<dbReference type="Proteomes" id="UP000054567">
    <property type="component" value="Unassembled WGS sequence"/>
</dbReference>
<sequence>MHGGNPEAQPTNRMPGLDSKSLACTFSQVANFSQGCKTTLWMYGSHHDATTSSRTSTF</sequence>
<dbReference type="EMBL" id="DS268110">
    <property type="protein sequence ID" value="KMM68311.1"/>
    <property type="molecule type" value="Genomic_DNA"/>
</dbReference>
<dbReference type="VEuPathDB" id="FungiDB:CPAG_04641"/>
<reference evidence="2" key="3">
    <citation type="journal article" date="2010" name="Genome Res.">
        <title>Population genomic sequencing of Coccidioides fungi reveals recent hybridization and transposon control.</title>
        <authorList>
            <person name="Neafsey D.E."/>
            <person name="Barker B.M."/>
            <person name="Sharpton T.J."/>
            <person name="Stajich J.E."/>
            <person name="Park D.J."/>
            <person name="Whiston E."/>
            <person name="Hung C.-Y."/>
            <person name="McMahan C."/>
            <person name="White J."/>
            <person name="Sykes S."/>
            <person name="Heiman D."/>
            <person name="Young S."/>
            <person name="Zeng Q."/>
            <person name="Abouelleil A."/>
            <person name="Aftuck L."/>
            <person name="Bessette D."/>
            <person name="Brown A."/>
            <person name="FitzGerald M."/>
            <person name="Lui A."/>
            <person name="Macdonald J.P."/>
            <person name="Priest M."/>
            <person name="Orbach M.J."/>
            <person name="Galgiani J.N."/>
            <person name="Kirkland T.N."/>
            <person name="Cole G.T."/>
            <person name="Birren B.W."/>
            <person name="Henn M.R."/>
            <person name="Taylor J.W."/>
            <person name="Rounsley S.D."/>
        </authorList>
    </citation>
    <scope>NUCLEOTIDE SEQUENCE [LARGE SCALE GENOMIC DNA]</scope>
    <source>
        <strain evidence="2">RMSCC 3488</strain>
    </source>
</reference>
<accession>A0A0J6F5V9</accession>
<evidence type="ECO:0000313" key="1">
    <source>
        <dbReference type="EMBL" id="KMM68311.1"/>
    </source>
</evidence>
<evidence type="ECO:0000313" key="2">
    <source>
        <dbReference type="Proteomes" id="UP000054567"/>
    </source>
</evidence>
<proteinExistence type="predicted"/>
<dbReference type="AlphaFoldDB" id="A0A0J6F5V9"/>
<name>A0A0J6F5V9_COCPO</name>
<protein>
    <submittedName>
        <fullName evidence="1">Uncharacterized protein</fullName>
    </submittedName>
</protein>
<gene>
    <name evidence="1" type="ORF">CPAG_04641</name>
</gene>
<organism evidence="1 2">
    <name type="scientific">Coccidioides posadasii RMSCC 3488</name>
    <dbReference type="NCBI Taxonomy" id="454284"/>
    <lineage>
        <taxon>Eukaryota</taxon>
        <taxon>Fungi</taxon>
        <taxon>Dikarya</taxon>
        <taxon>Ascomycota</taxon>
        <taxon>Pezizomycotina</taxon>
        <taxon>Eurotiomycetes</taxon>
        <taxon>Eurotiomycetidae</taxon>
        <taxon>Onygenales</taxon>
        <taxon>Onygenaceae</taxon>
        <taxon>Coccidioides</taxon>
    </lineage>
</organism>
<reference evidence="2" key="2">
    <citation type="journal article" date="2009" name="Genome Res.">
        <title>Comparative genomic analyses of the human fungal pathogens Coccidioides and their relatives.</title>
        <authorList>
            <person name="Sharpton T.J."/>
            <person name="Stajich J.E."/>
            <person name="Rounsley S.D."/>
            <person name="Gardner M.J."/>
            <person name="Wortman J.R."/>
            <person name="Jordar V.S."/>
            <person name="Maiti R."/>
            <person name="Kodira C.D."/>
            <person name="Neafsey D.E."/>
            <person name="Zeng Q."/>
            <person name="Hung C.-Y."/>
            <person name="McMahan C."/>
            <person name="Muszewska A."/>
            <person name="Grynberg M."/>
            <person name="Mandel M.A."/>
            <person name="Kellner E.M."/>
            <person name="Barker B.M."/>
            <person name="Galgiani J.N."/>
            <person name="Orbach M.J."/>
            <person name="Kirkland T.N."/>
            <person name="Cole G.T."/>
            <person name="Henn M.R."/>
            <person name="Birren B.W."/>
            <person name="Taylor J.W."/>
        </authorList>
    </citation>
    <scope>NUCLEOTIDE SEQUENCE [LARGE SCALE GENOMIC DNA]</scope>
    <source>
        <strain evidence="2">RMSCC 3488</strain>
    </source>
</reference>
<reference evidence="1 2" key="1">
    <citation type="submission" date="2007-06" db="EMBL/GenBank/DDBJ databases">
        <title>The Genome Sequence of Coccidioides posadasii RMSCC_3488.</title>
        <authorList>
            <consortium name="Coccidioides Genome Resources Consortium"/>
            <consortium name="The Broad Institute Genome Sequencing Platform"/>
            <person name="Henn M.R."/>
            <person name="Sykes S."/>
            <person name="Young S."/>
            <person name="Jaffe D."/>
            <person name="Berlin A."/>
            <person name="Alvarez P."/>
            <person name="Butler J."/>
            <person name="Gnerre S."/>
            <person name="Grabherr M."/>
            <person name="Mauceli E."/>
            <person name="Brockman W."/>
            <person name="Kodira C."/>
            <person name="Alvarado L."/>
            <person name="Zeng Q."/>
            <person name="Crawford M."/>
            <person name="Antoine C."/>
            <person name="Devon K."/>
            <person name="Galgiani J."/>
            <person name="Orsborn K."/>
            <person name="Lewis M.L."/>
            <person name="Nusbaum C."/>
            <person name="Galagan J."/>
            <person name="Birren B."/>
        </authorList>
    </citation>
    <scope>NUCLEOTIDE SEQUENCE [LARGE SCALE GENOMIC DNA]</scope>
    <source>
        <strain evidence="1 2">RMSCC 3488</strain>
    </source>
</reference>